<protein>
    <recommendedName>
        <fullName evidence="1">CinA-like protein</fullName>
    </recommendedName>
</protein>
<sequence length="416" mass="45779">MRASIVTIGDELLIGQIVDTNSAYLAKELDKLGFDVDTIYTISDKKESIKRILLDQLDKVDLVILTGGLGPTKDDVTKKVFCEFFDDTLVVNNDVLVHVTTLLENYYKRPISDINKQQAYVPSTATVLFNPVGTAPGMLIKKGSTTYVSLPGVPFEMKTIFKGDLSTYLVSNFQNQVKVHQTILTYGVGESLLAEILEEWEENLPSDMHLAYLPSPGSVRLRLSVSGKDRKVLQERLNNILALMPVKAKECVRSYEDVEFPEIIIKELQIRKKTISFAESCTGGKLAVLFSTVPGVSSCFRGGIVPYATEVKTSFLGVDSAVVDEFSVVSEEVAIEMAKEAQKKFQSDYAISTTGNAGPTKGDSTVEIGTVCIGIATPTEVYAKTYFLGQPREKVVNSAIARGLELIYNEIIKNKR</sequence>
<reference evidence="3 4" key="1">
    <citation type="journal article" date="2006" name="Int. J. Syst. Evol. Microbiol.">
        <title>Myroides pelagicus sp. nov., isolated from seawater in Thailand.</title>
        <authorList>
            <person name="Yoon J."/>
            <person name="Maneerat S."/>
            <person name="Kawai F."/>
            <person name="Yokota A."/>
        </authorList>
    </citation>
    <scope>NUCLEOTIDE SEQUENCE [LARGE SCALE GENOMIC DNA]</scope>
    <source>
        <strain evidence="3 4">SM1T</strain>
    </source>
</reference>
<dbReference type="EMBL" id="WMJY01000037">
    <property type="protein sequence ID" value="MTH30714.1"/>
    <property type="molecule type" value="Genomic_DNA"/>
</dbReference>
<comment type="similarity">
    <text evidence="1">Belongs to the CinA family.</text>
</comment>
<dbReference type="Pfam" id="PF00994">
    <property type="entry name" value="MoCF_biosynth"/>
    <property type="match status" value="1"/>
</dbReference>
<keyword evidence="4" id="KW-1185">Reference proteome</keyword>
<dbReference type="InterPro" id="IPR041424">
    <property type="entry name" value="CinA_KH"/>
</dbReference>
<dbReference type="InterPro" id="IPR008136">
    <property type="entry name" value="CinA_C"/>
</dbReference>
<dbReference type="OrthoDB" id="9801454at2"/>
<dbReference type="Pfam" id="PF18146">
    <property type="entry name" value="CinA_KH"/>
    <property type="match status" value="1"/>
</dbReference>
<dbReference type="InterPro" id="IPR008135">
    <property type="entry name" value="Competence-induced_CinA"/>
</dbReference>
<dbReference type="PANTHER" id="PTHR13939">
    <property type="entry name" value="NICOTINAMIDE-NUCLEOTIDE AMIDOHYDROLASE PNCC"/>
    <property type="match status" value="1"/>
</dbReference>
<dbReference type="NCBIfam" id="TIGR00177">
    <property type="entry name" value="molyb_syn"/>
    <property type="match status" value="1"/>
</dbReference>
<evidence type="ECO:0000259" key="2">
    <source>
        <dbReference type="SMART" id="SM00852"/>
    </source>
</evidence>
<comment type="caution">
    <text evidence="3">The sequence shown here is derived from an EMBL/GenBank/DDBJ whole genome shotgun (WGS) entry which is preliminary data.</text>
</comment>
<proteinExistence type="inferred from homology"/>
<dbReference type="HAMAP" id="MF_00226_B">
    <property type="entry name" value="CinA_B"/>
    <property type="match status" value="1"/>
</dbReference>
<dbReference type="Gene3D" id="3.40.980.10">
    <property type="entry name" value="MoaB/Mog-like domain"/>
    <property type="match status" value="1"/>
</dbReference>
<accession>A0A7K1GRX2</accession>
<dbReference type="SUPFAM" id="SSF142433">
    <property type="entry name" value="CinA-like"/>
    <property type="match status" value="1"/>
</dbReference>
<evidence type="ECO:0000313" key="4">
    <source>
        <dbReference type="Proteomes" id="UP000488936"/>
    </source>
</evidence>
<dbReference type="InterPro" id="IPR001453">
    <property type="entry name" value="MoaB/Mog_dom"/>
</dbReference>
<dbReference type="Gene3D" id="3.90.950.20">
    <property type="entry name" value="CinA-like"/>
    <property type="match status" value="1"/>
</dbReference>
<dbReference type="CDD" id="cd00885">
    <property type="entry name" value="cinA"/>
    <property type="match status" value="1"/>
</dbReference>
<evidence type="ECO:0000256" key="1">
    <source>
        <dbReference type="HAMAP-Rule" id="MF_00226"/>
    </source>
</evidence>
<dbReference type="RefSeq" id="WP_155036690.1">
    <property type="nucleotide sequence ID" value="NZ_JAYMMG010000025.1"/>
</dbReference>
<organism evidence="3 4">
    <name type="scientific">Myroides pelagicus</name>
    <dbReference type="NCBI Taxonomy" id="270914"/>
    <lineage>
        <taxon>Bacteria</taxon>
        <taxon>Pseudomonadati</taxon>
        <taxon>Bacteroidota</taxon>
        <taxon>Flavobacteriia</taxon>
        <taxon>Flavobacteriales</taxon>
        <taxon>Flavobacteriaceae</taxon>
        <taxon>Myroides</taxon>
    </lineage>
</organism>
<dbReference type="AlphaFoldDB" id="A0A7K1GRX2"/>
<dbReference type="SUPFAM" id="SSF53218">
    <property type="entry name" value="Molybdenum cofactor biosynthesis proteins"/>
    <property type="match status" value="1"/>
</dbReference>
<evidence type="ECO:0000313" key="3">
    <source>
        <dbReference type="EMBL" id="MTH30714.1"/>
    </source>
</evidence>
<dbReference type="InterPro" id="IPR036425">
    <property type="entry name" value="MoaB/Mog-like_dom_sf"/>
</dbReference>
<dbReference type="Pfam" id="PF02464">
    <property type="entry name" value="CinA"/>
    <property type="match status" value="1"/>
</dbReference>
<feature type="domain" description="MoaB/Mog" evidence="2">
    <location>
        <begin position="4"/>
        <end position="172"/>
    </location>
</feature>
<dbReference type="Proteomes" id="UP000488936">
    <property type="component" value="Unassembled WGS sequence"/>
</dbReference>
<gene>
    <name evidence="3" type="ORF">GJV77_12530</name>
</gene>
<dbReference type="PANTHER" id="PTHR13939:SF0">
    <property type="entry name" value="NMN AMIDOHYDROLASE-LIKE PROTEIN YFAY"/>
    <property type="match status" value="1"/>
</dbReference>
<dbReference type="NCBIfam" id="TIGR00199">
    <property type="entry name" value="PncC_domain"/>
    <property type="match status" value="1"/>
</dbReference>
<name>A0A7K1GRX2_9FLAO</name>
<dbReference type="InterPro" id="IPR050101">
    <property type="entry name" value="CinA"/>
</dbReference>
<dbReference type="InterPro" id="IPR036653">
    <property type="entry name" value="CinA-like_C"/>
</dbReference>
<dbReference type="NCBIfam" id="TIGR00200">
    <property type="entry name" value="cinA_nterm"/>
    <property type="match status" value="1"/>
</dbReference>
<dbReference type="PIRSF" id="PIRSF006728">
    <property type="entry name" value="CinA"/>
    <property type="match status" value="1"/>
</dbReference>
<dbReference type="SMART" id="SM00852">
    <property type="entry name" value="MoCF_biosynth"/>
    <property type="match status" value="1"/>
</dbReference>